<reference evidence="1 2" key="1">
    <citation type="journal article" date="2018" name="Sci. Data">
        <title>The draft genome sequence of cork oak.</title>
        <authorList>
            <person name="Ramos A.M."/>
            <person name="Usie A."/>
            <person name="Barbosa P."/>
            <person name="Barros P.M."/>
            <person name="Capote T."/>
            <person name="Chaves I."/>
            <person name="Simoes F."/>
            <person name="Abreu I."/>
            <person name="Carrasquinho I."/>
            <person name="Faro C."/>
            <person name="Guimaraes J.B."/>
            <person name="Mendonca D."/>
            <person name="Nobrega F."/>
            <person name="Rodrigues L."/>
            <person name="Saibo N.J.M."/>
            <person name="Varela M.C."/>
            <person name="Egas C."/>
            <person name="Matos J."/>
            <person name="Miguel C.M."/>
            <person name="Oliveira M.M."/>
            <person name="Ricardo C.P."/>
            <person name="Goncalves S."/>
        </authorList>
    </citation>
    <scope>NUCLEOTIDE SEQUENCE [LARGE SCALE GENOMIC DNA]</scope>
    <source>
        <strain evidence="2">cv. HL8</strain>
    </source>
</reference>
<evidence type="ECO:0000313" key="1">
    <source>
        <dbReference type="EMBL" id="KAK7854935.1"/>
    </source>
</evidence>
<proteinExistence type="predicted"/>
<name>A0AAW0LUG6_QUESU</name>
<accession>A0AAW0LUG6</accession>
<evidence type="ECO:0000313" key="2">
    <source>
        <dbReference type="Proteomes" id="UP000237347"/>
    </source>
</evidence>
<keyword evidence="2" id="KW-1185">Reference proteome</keyword>
<dbReference type="Proteomes" id="UP000237347">
    <property type="component" value="Unassembled WGS sequence"/>
</dbReference>
<sequence>MAVKLLRHCGIVPEMSFKERSKICKCFNLHKCNGMLPLNILERKDRKIKLGRRSPIHAGTFPENLLFLMSITIKELQFLSDEGKFPEKLLLFRLNVLSTDSETKELGTSPKKWLPAKFKMSSFGHCIKQLGSLLDNLLWDRSRSANHSVGMLEKGNPIKAEFQRKIIIEQD</sequence>
<dbReference type="EMBL" id="PKMF04000050">
    <property type="protein sequence ID" value="KAK7854935.1"/>
    <property type="molecule type" value="Genomic_DNA"/>
</dbReference>
<organism evidence="1 2">
    <name type="scientific">Quercus suber</name>
    <name type="common">Cork oak</name>
    <dbReference type="NCBI Taxonomy" id="58331"/>
    <lineage>
        <taxon>Eukaryota</taxon>
        <taxon>Viridiplantae</taxon>
        <taxon>Streptophyta</taxon>
        <taxon>Embryophyta</taxon>
        <taxon>Tracheophyta</taxon>
        <taxon>Spermatophyta</taxon>
        <taxon>Magnoliopsida</taxon>
        <taxon>eudicotyledons</taxon>
        <taxon>Gunneridae</taxon>
        <taxon>Pentapetalae</taxon>
        <taxon>rosids</taxon>
        <taxon>fabids</taxon>
        <taxon>Fagales</taxon>
        <taxon>Fagaceae</taxon>
        <taxon>Quercus</taxon>
    </lineage>
</organism>
<dbReference type="AlphaFoldDB" id="A0AAW0LUG6"/>
<comment type="caution">
    <text evidence="1">The sequence shown here is derived from an EMBL/GenBank/DDBJ whole genome shotgun (WGS) entry which is preliminary data.</text>
</comment>
<gene>
    <name evidence="1" type="ORF">CFP56_030138</name>
</gene>
<protein>
    <submittedName>
        <fullName evidence="1">Uncharacterized protein</fullName>
    </submittedName>
</protein>